<accession>A0A2J6RYR0</accession>
<dbReference type="Proteomes" id="UP000235786">
    <property type="component" value="Unassembled WGS sequence"/>
</dbReference>
<dbReference type="InterPro" id="IPR028974">
    <property type="entry name" value="TSP_type-3_rpt"/>
</dbReference>
<dbReference type="SUPFAM" id="SSF103647">
    <property type="entry name" value="TSP type-3 repeat"/>
    <property type="match status" value="1"/>
</dbReference>
<dbReference type="EMBL" id="KZ613942">
    <property type="protein sequence ID" value="PMD43656.1"/>
    <property type="molecule type" value="Genomic_DNA"/>
</dbReference>
<name>A0A2J6RYR0_HYAVF</name>
<dbReference type="GO" id="GO:0005509">
    <property type="term" value="F:calcium ion binding"/>
    <property type="evidence" value="ECO:0007669"/>
    <property type="project" value="InterPro"/>
</dbReference>
<organism evidence="2 3">
    <name type="scientific">Hyaloscypha variabilis (strain UAMH 11265 / GT02V1 / F)</name>
    <name type="common">Meliniomyces variabilis</name>
    <dbReference type="NCBI Taxonomy" id="1149755"/>
    <lineage>
        <taxon>Eukaryota</taxon>
        <taxon>Fungi</taxon>
        <taxon>Dikarya</taxon>
        <taxon>Ascomycota</taxon>
        <taxon>Pezizomycotina</taxon>
        <taxon>Leotiomycetes</taxon>
        <taxon>Helotiales</taxon>
        <taxon>Hyaloscyphaceae</taxon>
        <taxon>Hyaloscypha</taxon>
        <taxon>Hyaloscypha variabilis</taxon>
    </lineage>
</organism>
<protein>
    <submittedName>
        <fullName evidence="2">Uncharacterized protein</fullName>
    </submittedName>
</protein>
<reference evidence="2 3" key="1">
    <citation type="submission" date="2016-04" db="EMBL/GenBank/DDBJ databases">
        <title>A degradative enzymes factory behind the ericoid mycorrhizal symbiosis.</title>
        <authorList>
            <consortium name="DOE Joint Genome Institute"/>
            <person name="Martino E."/>
            <person name="Morin E."/>
            <person name="Grelet G."/>
            <person name="Kuo A."/>
            <person name="Kohler A."/>
            <person name="Daghino S."/>
            <person name="Barry K."/>
            <person name="Choi C."/>
            <person name="Cichocki N."/>
            <person name="Clum A."/>
            <person name="Copeland A."/>
            <person name="Hainaut M."/>
            <person name="Haridas S."/>
            <person name="Labutti K."/>
            <person name="Lindquist E."/>
            <person name="Lipzen A."/>
            <person name="Khouja H.-R."/>
            <person name="Murat C."/>
            <person name="Ohm R."/>
            <person name="Olson A."/>
            <person name="Spatafora J."/>
            <person name="Veneault-Fourrey C."/>
            <person name="Henrissat B."/>
            <person name="Grigoriev I."/>
            <person name="Martin F."/>
            <person name="Perotto S."/>
        </authorList>
    </citation>
    <scope>NUCLEOTIDE SEQUENCE [LARGE SCALE GENOMIC DNA]</scope>
    <source>
        <strain evidence="2 3">F</strain>
    </source>
</reference>
<evidence type="ECO:0000313" key="3">
    <source>
        <dbReference type="Proteomes" id="UP000235786"/>
    </source>
</evidence>
<evidence type="ECO:0000313" key="2">
    <source>
        <dbReference type="EMBL" id="PMD43656.1"/>
    </source>
</evidence>
<feature type="non-terminal residue" evidence="2">
    <location>
        <position position="84"/>
    </location>
</feature>
<feature type="region of interest" description="Disordered" evidence="1">
    <location>
        <begin position="1"/>
        <end position="53"/>
    </location>
</feature>
<dbReference type="AlphaFoldDB" id="A0A2J6RYR0"/>
<feature type="compositionally biased region" description="Basic and acidic residues" evidence="1">
    <location>
        <begin position="16"/>
        <end position="26"/>
    </location>
</feature>
<sequence>MAERFEEGIFTSKVIPKQDEGRKEENPTDGINDGDDETIDNDGIDDPLDNSPLDPKMIQLVKDRNRAAGLCDACQELFIAICKI</sequence>
<feature type="compositionally biased region" description="Acidic residues" evidence="1">
    <location>
        <begin position="32"/>
        <end position="48"/>
    </location>
</feature>
<keyword evidence="3" id="KW-1185">Reference proteome</keyword>
<evidence type="ECO:0000256" key="1">
    <source>
        <dbReference type="SAM" id="MobiDB-lite"/>
    </source>
</evidence>
<gene>
    <name evidence="2" type="ORF">L207DRAFT_510163</name>
</gene>
<proteinExistence type="predicted"/>